<dbReference type="InterPro" id="IPR027417">
    <property type="entry name" value="P-loop_NTPase"/>
</dbReference>
<protein>
    <recommendedName>
        <fullName evidence="2">Helicase HerA central domain-containing protein</fullName>
    </recommendedName>
</protein>
<proteinExistence type="predicted"/>
<evidence type="ECO:0000313" key="4">
    <source>
        <dbReference type="Proteomes" id="UP000630887"/>
    </source>
</evidence>
<dbReference type="Proteomes" id="UP000630887">
    <property type="component" value="Unassembled WGS sequence"/>
</dbReference>
<evidence type="ECO:0000259" key="2">
    <source>
        <dbReference type="Pfam" id="PF01935"/>
    </source>
</evidence>
<gene>
    <name evidence="3" type="ORF">Cco03nite_11360</name>
</gene>
<dbReference type="RefSeq" id="WP_239167145.1">
    <property type="nucleotide sequence ID" value="NZ_BAAALC010000107.1"/>
</dbReference>
<comment type="caution">
    <text evidence="3">The sequence shown here is derived from an EMBL/GenBank/DDBJ whole genome shotgun (WGS) entry which is preliminary data.</text>
</comment>
<evidence type="ECO:0000313" key="3">
    <source>
        <dbReference type="EMBL" id="GIG04436.1"/>
    </source>
</evidence>
<dbReference type="Gene3D" id="3.40.50.300">
    <property type="entry name" value="P-loop containing nucleotide triphosphate hydrolases"/>
    <property type="match status" value="1"/>
</dbReference>
<name>A0A8J3P7A8_9ACTN</name>
<organism evidence="3 4">
    <name type="scientific">Catellatospora coxensis</name>
    <dbReference type="NCBI Taxonomy" id="310354"/>
    <lineage>
        <taxon>Bacteria</taxon>
        <taxon>Bacillati</taxon>
        <taxon>Actinomycetota</taxon>
        <taxon>Actinomycetes</taxon>
        <taxon>Micromonosporales</taxon>
        <taxon>Micromonosporaceae</taxon>
        <taxon>Catellatospora</taxon>
    </lineage>
</organism>
<dbReference type="Pfam" id="PF01935">
    <property type="entry name" value="DUF87"/>
    <property type="match status" value="1"/>
</dbReference>
<evidence type="ECO:0000256" key="1">
    <source>
        <dbReference type="SAM" id="MobiDB-lite"/>
    </source>
</evidence>
<keyword evidence="4" id="KW-1185">Reference proteome</keyword>
<feature type="domain" description="Helicase HerA central" evidence="2">
    <location>
        <begin position="295"/>
        <end position="348"/>
    </location>
</feature>
<dbReference type="AlphaFoldDB" id="A0A8J3P7A8"/>
<accession>A0A8J3P7A8</accession>
<reference evidence="3 4" key="1">
    <citation type="submission" date="2021-01" db="EMBL/GenBank/DDBJ databases">
        <title>Whole genome shotgun sequence of Catellatospora coxensis NBRC 107359.</title>
        <authorList>
            <person name="Komaki H."/>
            <person name="Tamura T."/>
        </authorList>
    </citation>
    <scope>NUCLEOTIDE SEQUENCE [LARGE SCALE GENOMIC DNA]</scope>
    <source>
        <strain evidence="3 4">NBRC 107359</strain>
    </source>
</reference>
<dbReference type="InterPro" id="IPR002789">
    <property type="entry name" value="HerA_central"/>
</dbReference>
<sequence length="625" mass="68412">MPKYEFRTVQHTPARVVYRFLSGRFLDGERRTDGGYLRPGRRVLAESGHASKWAMLPGWQRQAWRLGTPIALCGVSSAYLTSPDLTAGTAAVLAAVGGTRVARRARAAWRMRRFNAAYINPTLAALTGALGDAPVRLHVSPELGSLVPRLVKPMSPAEKAVRTWYGEHVEPAVRWAPEHIMRALWLAQKKASPATRWLEQFRRPVDSDTGPRIELLTSVPYLTDDQRRYVSSVVNAKIPAGDLNERWDQVGPQVRVTWTVRKRPPSKVGYADLSARLAQLAEWEYFLGLGVGGKPVTISLKEDSPHIACSAGSGAGKSVLAQTVAVQVLARGGRVVILDLKGSHRWALNLPGVDYCTSPEQMHKALVALARLAEERNSRALHESEDWDPGYRVFVIAEELNATFAKLKDYWSEARGTGDAKVSPAVRAFRDLLFMGRSAKVNVFAVAQMLTAHTTGGPESRENFGIRALARYTKNNWQMLAPEAGMPRASRTLGRWQIVVGGVATECQVAYLSPAEARLLVHKHAAVSPSAQSPLMGADQEMSPRQTTVGDSVSAVVDPLSETVTLREAVARGISPWAFDATKKRLQRARKAQAPTAPAPVGKEGLADVYRVGDLVIWIESELVA</sequence>
<dbReference type="SUPFAM" id="SSF52540">
    <property type="entry name" value="P-loop containing nucleoside triphosphate hydrolases"/>
    <property type="match status" value="1"/>
</dbReference>
<feature type="region of interest" description="Disordered" evidence="1">
    <location>
        <begin position="530"/>
        <end position="550"/>
    </location>
</feature>
<dbReference type="EMBL" id="BONI01000007">
    <property type="protein sequence ID" value="GIG04436.1"/>
    <property type="molecule type" value="Genomic_DNA"/>
</dbReference>